<gene>
    <name evidence="1" type="ORF">S01H4_66049</name>
</gene>
<evidence type="ECO:0000313" key="1">
    <source>
        <dbReference type="EMBL" id="GAH30590.1"/>
    </source>
</evidence>
<feature type="non-terminal residue" evidence="1">
    <location>
        <position position="1"/>
    </location>
</feature>
<dbReference type="EMBL" id="BART01040693">
    <property type="protein sequence ID" value="GAH30590.1"/>
    <property type="molecule type" value="Genomic_DNA"/>
</dbReference>
<protein>
    <recommendedName>
        <fullName evidence="2">Acetyltransferase</fullName>
    </recommendedName>
</protein>
<name>X1FDH9_9ZZZZ</name>
<proteinExistence type="predicted"/>
<accession>X1FDH9</accession>
<reference evidence="1" key="1">
    <citation type="journal article" date="2014" name="Front. Microbiol.">
        <title>High frequency of phylogenetically diverse reductive dehalogenase-homologous genes in deep subseafloor sedimentary metagenomes.</title>
        <authorList>
            <person name="Kawai M."/>
            <person name="Futagami T."/>
            <person name="Toyoda A."/>
            <person name="Takaki Y."/>
            <person name="Nishi S."/>
            <person name="Hori S."/>
            <person name="Arai W."/>
            <person name="Tsubouchi T."/>
            <person name="Morono Y."/>
            <person name="Uchiyama I."/>
            <person name="Ito T."/>
            <person name="Fujiyama A."/>
            <person name="Inagaki F."/>
            <person name="Takami H."/>
        </authorList>
    </citation>
    <scope>NUCLEOTIDE SEQUENCE</scope>
    <source>
        <strain evidence="1">Expedition CK06-06</strain>
    </source>
</reference>
<organism evidence="1">
    <name type="scientific">marine sediment metagenome</name>
    <dbReference type="NCBI Taxonomy" id="412755"/>
    <lineage>
        <taxon>unclassified sequences</taxon>
        <taxon>metagenomes</taxon>
        <taxon>ecological metagenomes</taxon>
    </lineage>
</organism>
<dbReference type="AlphaFoldDB" id="X1FDH9"/>
<feature type="non-terminal residue" evidence="1">
    <location>
        <position position="87"/>
    </location>
</feature>
<comment type="caution">
    <text evidence="1">The sequence shown here is derived from an EMBL/GenBank/DDBJ whole genome shotgun (WGS) entry which is preliminary data.</text>
</comment>
<sequence length="87" mass="10063">EDRRVYLFWCIRKLLKKFVIFFARNTPLPYVDIIAFRCLGVKVNFSNSILDSWLDLEFIEAGKKVFIGQGSTVCSGIVVGNYLIIKR</sequence>
<evidence type="ECO:0008006" key="2">
    <source>
        <dbReference type="Google" id="ProtNLM"/>
    </source>
</evidence>